<organism evidence="12 13">
    <name type="scientific">Thioflavicoccus mobilis 8321</name>
    <dbReference type="NCBI Taxonomy" id="765912"/>
    <lineage>
        <taxon>Bacteria</taxon>
        <taxon>Pseudomonadati</taxon>
        <taxon>Pseudomonadota</taxon>
        <taxon>Gammaproteobacteria</taxon>
        <taxon>Chromatiales</taxon>
        <taxon>Chromatiaceae</taxon>
        <taxon>Thioflavicoccus</taxon>
    </lineage>
</organism>
<evidence type="ECO:0000256" key="7">
    <source>
        <dbReference type="ARBA" id="ARBA00023306"/>
    </source>
</evidence>
<evidence type="ECO:0000313" key="13">
    <source>
        <dbReference type="Proteomes" id="UP000010816"/>
    </source>
</evidence>
<keyword evidence="1 8" id="KW-1003">Cell membrane</keyword>
<gene>
    <name evidence="8" type="primary">zipA</name>
    <name evidence="12" type="ORF">Thimo_0916</name>
</gene>
<keyword evidence="5 8" id="KW-1133">Transmembrane helix</keyword>
<feature type="domain" description="ZipA C-terminal FtsZ-binding" evidence="11">
    <location>
        <begin position="123"/>
        <end position="253"/>
    </location>
</feature>
<keyword evidence="13" id="KW-1185">Reference proteome</keyword>
<comment type="subunit">
    <text evidence="8">Interacts with FtsZ via their C-terminal domains.</text>
</comment>
<dbReference type="HAMAP" id="MF_00509">
    <property type="entry name" value="ZipA"/>
    <property type="match status" value="1"/>
</dbReference>
<protein>
    <recommendedName>
        <fullName evidence="8 9">Cell division protein ZipA</fullName>
    </recommendedName>
</protein>
<name>L0GUR3_9GAMM</name>
<evidence type="ECO:0000256" key="1">
    <source>
        <dbReference type="ARBA" id="ARBA00022475"/>
    </source>
</evidence>
<dbReference type="Gene3D" id="3.30.1400.10">
    <property type="entry name" value="ZipA, C-terminal FtsZ-binding domain"/>
    <property type="match status" value="1"/>
</dbReference>
<keyword evidence="2 8" id="KW-0997">Cell inner membrane</keyword>
<evidence type="ECO:0000256" key="10">
    <source>
        <dbReference type="SAM" id="MobiDB-lite"/>
    </source>
</evidence>
<dbReference type="PANTHER" id="PTHR38685">
    <property type="entry name" value="CELL DIVISION PROTEIN ZIPA"/>
    <property type="match status" value="1"/>
</dbReference>
<feature type="region of interest" description="Disordered" evidence="10">
    <location>
        <begin position="68"/>
        <end position="122"/>
    </location>
</feature>
<keyword evidence="3 8" id="KW-0132">Cell division</keyword>
<proteinExistence type="inferred from homology"/>
<comment type="subcellular location">
    <subcellularLocation>
        <location evidence="8">Cell inner membrane</location>
        <topology evidence="8">Single-pass type I membrane protein</topology>
    </subcellularLocation>
    <text evidence="8">Localizes to the Z ring in an FtsZ-dependent manner.</text>
</comment>
<dbReference type="eggNOG" id="COG3115">
    <property type="taxonomic scope" value="Bacteria"/>
</dbReference>
<evidence type="ECO:0000256" key="8">
    <source>
        <dbReference type="HAMAP-Rule" id="MF_00509"/>
    </source>
</evidence>
<dbReference type="InterPro" id="IPR036765">
    <property type="entry name" value="ZipA_FtsZ-bd_C_sf"/>
</dbReference>
<dbReference type="GO" id="GO:0000917">
    <property type="term" value="P:division septum assembly"/>
    <property type="evidence" value="ECO:0007669"/>
    <property type="project" value="TreeGrafter"/>
</dbReference>
<keyword evidence="4 8" id="KW-0812">Transmembrane</keyword>
<dbReference type="Pfam" id="PF04354">
    <property type="entry name" value="ZipA_C"/>
    <property type="match status" value="1"/>
</dbReference>
<dbReference type="STRING" id="765912.Thimo_0916"/>
<comment type="function">
    <text evidence="8 9">Essential cell division protein that stabilizes the FtsZ protofilaments by cross-linking them and that serves as a cytoplasmic membrane anchor for the Z ring. Also required for the recruitment to the septal ring of downstream cell division proteins.</text>
</comment>
<evidence type="ECO:0000256" key="3">
    <source>
        <dbReference type="ARBA" id="ARBA00022618"/>
    </source>
</evidence>
<evidence type="ECO:0000259" key="11">
    <source>
        <dbReference type="SMART" id="SM00771"/>
    </source>
</evidence>
<sequence>MRCYTPISIFRNQLNEDTRMDANTLRLILIVVGVMLILALYLWERRRAGGDDVDDETDDAVHWDDRHEPSLDAWQDSPFGTAAAASRGATGSAEERKADYTMGRHGIGSGQPAPPSPEPDLDQPLIVQLSVVAPNDRQFDGAGIVRATSACGLEPGEMDVFHCYLGDEQEQRTLFRVANLVKPGTFPFGGMEDFSTPGMVLFASLEGEADDLGVVDELVATARCLAEELDGEIRDDRRNPFTSEKEEALRARVLARMQAHDAEADGL</sequence>
<dbReference type="PANTHER" id="PTHR38685:SF1">
    <property type="entry name" value="CELL DIVISION PROTEIN ZIPA"/>
    <property type="match status" value="1"/>
</dbReference>
<dbReference type="HOGENOM" id="CLU_030174_2_1_6"/>
<dbReference type="InterPro" id="IPR007449">
    <property type="entry name" value="ZipA_FtsZ-bd_C"/>
</dbReference>
<keyword evidence="7 8" id="KW-0131">Cell cycle</keyword>
<accession>L0GUR3</accession>
<evidence type="ECO:0000313" key="12">
    <source>
        <dbReference type="EMBL" id="AGA89746.1"/>
    </source>
</evidence>
<dbReference type="KEGG" id="tmb:Thimo_0916"/>
<dbReference type="GO" id="GO:0043093">
    <property type="term" value="P:FtsZ-dependent cytokinesis"/>
    <property type="evidence" value="ECO:0007669"/>
    <property type="project" value="UniProtKB-UniRule"/>
</dbReference>
<evidence type="ECO:0000256" key="6">
    <source>
        <dbReference type="ARBA" id="ARBA00023136"/>
    </source>
</evidence>
<dbReference type="SMART" id="SM00771">
    <property type="entry name" value="ZipA_C"/>
    <property type="match status" value="1"/>
</dbReference>
<dbReference type="GO" id="GO:0005886">
    <property type="term" value="C:plasma membrane"/>
    <property type="evidence" value="ECO:0007669"/>
    <property type="project" value="UniProtKB-SubCell"/>
</dbReference>
<evidence type="ECO:0000256" key="4">
    <source>
        <dbReference type="ARBA" id="ARBA00022692"/>
    </source>
</evidence>
<dbReference type="AlphaFoldDB" id="L0GUR3"/>
<evidence type="ECO:0000256" key="5">
    <source>
        <dbReference type="ARBA" id="ARBA00022989"/>
    </source>
</evidence>
<evidence type="ECO:0000256" key="2">
    <source>
        <dbReference type="ARBA" id="ARBA00022519"/>
    </source>
</evidence>
<dbReference type="Proteomes" id="UP000010816">
    <property type="component" value="Chromosome"/>
</dbReference>
<dbReference type="GO" id="GO:0032153">
    <property type="term" value="C:cell division site"/>
    <property type="evidence" value="ECO:0007669"/>
    <property type="project" value="UniProtKB-UniRule"/>
</dbReference>
<evidence type="ECO:0000256" key="9">
    <source>
        <dbReference type="RuleBase" id="RU003612"/>
    </source>
</evidence>
<dbReference type="SUPFAM" id="SSF64383">
    <property type="entry name" value="Cell-division protein ZipA, C-terminal domain"/>
    <property type="match status" value="1"/>
</dbReference>
<feature type="transmembrane region" description="Helical" evidence="8">
    <location>
        <begin position="24"/>
        <end position="43"/>
    </location>
</feature>
<reference evidence="12 13" key="1">
    <citation type="submission" date="2011-09" db="EMBL/GenBank/DDBJ databases">
        <title>Complete sequence of chromosome of Thioflavicoccus mobilis 8321.</title>
        <authorList>
            <consortium name="US DOE Joint Genome Institute"/>
            <person name="Lucas S."/>
            <person name="Han J."/>
            <person name="Lapidus A."/>
            <person name="Cheng J.-F."/>
            <person name="Goodwin L."/>
            <person name="Pitluck S."/>
            <person name="Peters L."/>
            <person name="Ovchinnikova G."/>
            <person name="Lu M."/>
            <person name="Detter J.C."/>
            <person name="Han C."/>
            <person name="Tapia R."/>
            <person name="Land M."/>
            <person name="Hauser L."/>
            <person name="Kyrpides N."/>
            <person name="Ivanova N."/>
            <person name="Pagani I."/>
            <person name="Vogl K."/>
            <person name="Liu Z."/>
            <person name="Imhoff J."/>
            <person name="Thiel V."/>
            <person name="Frigaard N.-U."/>
            <person name="Bryant D."/>
            <person name="Woyke T."/>
        </authorList>
    </citation>
    <scope>NUCLEOTIDE SEQUENCE [LARGE SCALE GENOMIC DNA]</scope>
    <source>
        <strain evidence="12 13">8321</strain>
    </source>
</reference>
<dbReference type="EMBL" id="CP003051">
    <property type="protein sequence ID" value="AGA89746.1"/>
    <property type="molecule type" value="Genomic_DNA"/>
</dbReference>
<comment type="similarity">
    <text evidence="8 9">Belongs to the ZipA family.</text>
</comment>
<dbReference type="InterPro" id="IPR011919">
    <property type="entry name" value="Cell_div_ZipA"/>
</dbReference>
<feature type="compositionally biased region" description="Low complexity" evidence="10">
    <location>
        <begin position="80"/>
        <end position="92"/>
    </location>
</feature>
<keyword evidence="6 8" id="KW-0472">Membrane</keyword>